<dbReference type="GO" id="GO:0006355">
    <property type="term" value="P:regulation of DNA-templated transcription"/>
    <property type="evidence" value="ECO:0007669"/>
    <property type="project" value="UniProtKB-UniRule"/>
</dbReference>
<dbReference type="SUPFAM" id="SSF143517">
    <property type="entry name" value="TRCF domain-like"/>
    <property type="match status" value="1"/>
</dbReference>
<evidence type="ECO:0000259" key="14">
    <source>
        <dbReference type="PROSITE" id="PS51192"/>
    </source>
</evidence>
<dbReference type="SMART" id="SM00490">
    <property type="entry name" value="HELICc"/>
    <property type="match status" value="1"/>
</dbReference>
<dbReference type="Proteomes" id="UP000243745">
    <property type="component" value="Unassembled WGS sequence"/>
</dbReference>
<dbReference type="FunFam" id="3.40.50.300:FF:000300">
    <property type="entry name" value="Transcription-repair-coupling factor"/>
    <property type="match status" value="1"/>
</dbReference>
<keyword evidence="4 13" id="KW-0227">DNA damage</keyword>
<dbReference type="InterPro" id="IPR001650">
    <property type="entry name" value="Helicase_C-like"/>
</dbReference>
<feature type="domain" description="Helicase ATP-binding" evidence="14">
    <location>
        <begin position="618"/>
        <end position="779"/>
    </location>
</feature>
<dbReference type="PROSITE" id="PS51192">
    <property type="entry name" value="HELICASE_ATP_BIND_1"/>
    <property type="match status" value="1"/>
</dbReference>
<dbReference type="SUPFAM" id="SSF52540">
    <property type="entry name" value="P-loop containing nucleoside triphosphate hydrolases"/>
    <property type="match status" value="4"/>
</dbReference>
<dbReference type="InterPro" id="IPR041471">
    <property type="entry name" value="UvrB_inter"/>
</dbReference>
<dbReference type="CDD" id="cd17991">
    <property type="entry name" value="DEXHc_TRCF"/>
    <property type="match status" value="1"/>
</dbReference>
<dbReference type="PANTHER" id="PTHR47964">
    <property type="entry name" value="ATP-DEPENDENT DNA HELICASE HOMOLOG RECG, CHLOROPLASTIC"/>
    <property type="match status" value="1"/>
</dbReference>
<dbReference type="Pfam" id="PF03461">
    <property type="entry name" value="TRCF"/>
    <property type="match status" value="1"/>
</dbReference>
<dbReference type="Pfam" id="PF21132">
    <property type="entry name" value="MFD_D3"/>
    <property type="match status" value="1"/>
</dbReference>
<dbReference type="AlphaFoldDB" id="A0A662ZHJ2"/>
<keyword evidence="9 13" id="KW-0234">DNA repair</keyword>
<dbReference type="Pfam" id="PF17757">
    <property type="entry name" value="UvrB_inter"/>
    <property type="match status" value="1"/>
</dbReference>
<dbReference type="RefSeq" id="WP_245730084.1">
    <property type="nucleotide sequence ID" value="NZ_FOXF01000022.1"/>
</dbReference>
<dbReference type="Gene3D" id="3.30.2060.10">
    <property type="entry name" value="Penicillin-binding protein 1b domain"/>
    <property type="match status" value="1"/>
</dbReference>
<dbReference type="GO" id="GO:0005524">
    <property type="term" value="F:ATP binding"/>
    <property type="evidence" value="ECO:0007669"/>
    <property type="project" value="UniProtKB-UniRule"/>
</dbReference>
<comment type="function">
    <text evidence="13">Couples transcription and DNA repair by recognizing RNA polymerase (RNAP) stalled at DNA lesions. Mediates ATP-dependent release of RNAP and its truncated transcript from the DNA, and recruitment of nucleotide excision repair machinery to the damaged site.</text>
</comment>
<dbReference type="EC" id="3.6.4.-" evidence="13"/>
<dbReference type="InterPro" id="IPR047112">
    <property type="entry name" value="RecG/Mfd"/>
</dbReference>
<evidence type="ECO:0000313" key="17">
    <source>
        <dbReference type="Proteomes" id="UP000243745"/>
    </source>
</evidence>
<dbReference type="Gene3D" id="3.40.50.11180">
    <property type="match status" value="1"/>
</dbReference>
<dbReference type="Gene3D" id="2.40.10.170">
    <property type="match status" value="1"/>
</dbReference>
<dbReference type="HAMAP" id="MF_00969">
    <property type="entry name" value="TRCF"/>
    <property type="match status" value="1"/>
</dbReference>
<evidence type="ECO:0000256" key="1">
    <source>
        <dbReference type="ARBA" id="ARBA00004496"/>
    </source>
</evidence>
<keyword evidence="6 16" id="KW-0347">Helicase</keyword>
<evidence type="ECO:0000256" key="9">
    <source>
        <dbReference type="ARBA" id="ARBA00023204"/>
    </source>
</evidence>
<dbReference type="FunFam" id="3.40.50.300:FF:000546">
    <property type="entry name" value="Transcription-repair-coupling factor"/>
    <property type="match status" value="1"/>
</dbReference>
<dbReference type="InterPro" id="IPR004576">
    <property type="entry name" value="Mfd"/>
</dbReference>
<proteinExistence type="inferred from homology"/>
<keyword evidence="7 13" id="KW-0067">ATP-binding</keyword>
<keyword evidence="2 13" id="KW-0963">Cytoplasm</keyword>
<dbReference type="InterPro" id="IPR037235">
    <property type="entry name" value="TRCF-like_C_D7"/>
</dbReference>
<keyword evidence="3 13" id="KW-0547">Nucleotide-binding</keyword>
<name>A0A662ZHJ2_9GAMM</name>
<comment type="subcellular location">
    <subcellularLocation>
        <location evidence="1 13">Cytoplasm</location>
    </subcellularLocation>
</comment>
<dbReference type="Gene3D" id="3.40.50.300">
    <property type="entry name" value="P-loop containing nucleotide triphosphate hydrolases"/>
    <property type="match status" value="2"/>
</dbReference>
<evidence type="ECO:0000256" key="8">
    <source>
        <dbReference type="ARBA" id="ARBA00023125"/>
    </source>
</evidence>
<dbReference type="NCBIfam" id="NF007966">
    <property type="entry name" value="PRK10689.1"/>
    <property type="match status" value="1"/>
</dbReference>
<evidence type="ECO:0000256" key="10">
    <source>
        <dbReference type="ARBA" id="ARBA00061104"/>
    </source>
</evidence>
<dbReference type="InterPro" id="IPR011545">
    <property type="entry name" value="DEAD/DEAH_box_helicase_dom"/>
</dbReference>
<dbReference type="InterPro" id="IPR048635">
    <property type="entry name" value="MFD_D3"/>
</dbReference>
<dbReference type="Pfam" id="PF00270">
    <property type="entry name" value="DEAD"/>
    <property type="match status" value="1"/>
</dbReference>
<evidence type="ECO:0000256" key="11">
    <source>
        <dbReference type="ARBA" id="ARBA00061399"/>
    </source>
</evidence>
<evidence type="ECO:0000259" key="15">
    <source>
        <dbReference type="PROSITE" id="PS51194"/>
    </source>
</evidence>
<keyword evidence="8 13" id="KW-0238">DNA-binding</keyword>
<feature type="domain" description="Helicase C-terminal" evidence="15">
    <location>
        <begin position="800"/>
        <end position="954"/>
    </location>
</feature>
<evidence type="ECO:0000256" key="3">
    <source>
        <dbReference type="ARBA" id="ARBA00022741"/>
    </source>
</evidence>
<comment type="similarity">
    <text evidence="11 13">In the C-terminal section; belongs to the helicase family. RecG subfamily.</text>
</comment>
<comment type="similarity">
    <text evidence="10 13">In the N-terminal section; belongs to the UvrB family.</text>
</comment>
<keyword evidence="17" id="KW-1185">Reference proteome</keyword>
<dbReference type="Pfam" id="PF02559">
    <property type="entry name" value="CarD_TRCF_RID"/>
    <property type="match status" value="1"/>
</dbReference>
<evidence type="ECO:0000256" key="12">
    <source>
        <dbReference type="ARBA" id="ARBA00070128"/>
    </source>
</evidence>
<evidence type="ECO:0000256" key="7">
    <source>
        <dbReference type="ARBA" id="ARBA00022840"/>
    </source>
</evidence>
<dbReference type="NCBIfam" id="TIGR00580">
    <property type="entry name" value="mfd"/>
    <property type="match status" value="1"/>
</dbReference>
<dbReference type="GO" id="GO:0003684">
    <property type="term" value="F:damaged DNA binding"/>
    <property type="evidence" value="ECO:0007669"/>
    <property type="project" value="InterPro"/>
</dbReference>
<dbReference type="GO" id="GO:0000716">
    <property type="term" value="P:transcription-coupled nucleotide-excision repair, DNA damage recognition"/>
    <property type="evidence" value="ECO:0007669"/>
    <property type="project" value="UniProtKB-UniRule"/>
</dbReference>
<evidence type="ECO:0000313" key="16">
    <source>
        <dbReference type="EMBL" id="SFP42326.1"/>
    </source>
</evidence>
<evidence type="ECO:0000256" key="5">
    <source>
        <dbReference type="ARBA" id="ARBA00022801"/>
    </source>
</evidence>
<organism evidence="16 17">
    <name type="scientific">Ruminobacter amylophilus</name>
    <dbReference type="NCBI Taxonomy" id="867"/>
    <lineage>
        <taxon>Bacteria</taxon>
        <taxon>Pseudomonadati</taxon>
        <taxon>Pseudomonadota</taxon>
        <taxon>Gammaproteobacteria</taxon>
        <taxon>Aeromonadales</taxon>
        <taxon>Succinivibrionaceae</taxon>
        <taxon>Ruminobacter</taxon>
    </lineage>
</organism>
<dbReference type="GO" id="GO:0003678">
    <property type="term" value="F:DNA helicase activity"/>
    <property type="evidence" value="ECO:0007669"/>
    <property type="project" value="TreeGrafter"/>
</dbReference>
<keyword evidence="5 13" id="KW-0378">Hydrolase</keyword>
<evidence type="ECO:0000256" key="13">
    <source>
        <dbReference type="HAMAP-Rule" id="MF_00969"/>
    </source>
</evidence>
<dbReference type="InterPro" id="IPR014001">
    <property type="entry name" value="Helicase_ATP-bd"/>
</dbReference>
<dbReference type="PROSITE" id="PS51194">
    <property type="entry name" value="HELICASE_CTER"/>
    <property type="match status" value="1"/>
</dbReference>
<evidence type="ECO:0000256" key="2">
    <source>
        <dbReference type="ARBA" id="ARBA00022490"/>
    </source>
</evidence>
<dbReference type="InterPro" id="IPR003711">
    <property type="entry name" value="CarD-like/TRCF_RID"/>
</dbReference>
<evidence type="ECO:0000256" key="6">
    <source>
        <dbReference type="ARBA" id="ARBA00022806"/>
    </source>
</evidence>
<dbReference type="GO" id="GO:0005737">
    <property type="term" value="C:cytoplasm"/>
    <property type="evidence" value="ECO:0007669"/>
    <property type="project" value="UniProtKB-SubCell"/>
</dbReference>
<dbReference type="PANTHER" id="PTHR47964:SF1">
    <property type="entry name" value="ATP-DEPENDENT DNA HELICASE HOMOLOG RECG, CHLOROPLASTIC"/>
    <property type="match status" value="1"/>
</dbReference>
<dbReference type="GO" id="GO:0016787">
    <property type="term" value="F:hydrolase activity"/>
    <property type="evidence" value="ECO:0007669"/>
    <property type="project" value="UniProtKB-KW"/>
</dbReference>
<dbReference type="SMART" id="SM00982">
    <property type="entry name" value="TRCF"/>
    <property type="match status" value="1"/>
</dbReference>
<dbReference type="Gene3D" id="3.40.50.11140">
    <property type="match status" value="1"/>
</dbReference>
<dbReference type="InterPro" id="IPR036101">
    <property type="entry name" value="CarD-like/TRCF_RID_sf"/>
</dbReference>
<dbReference type="SMART" id="SM01058">
    <property type="entry name" value="CarD_TRCF"/>
    <property type="match status" value="1"/>
</dbReference>
<dbReference type="InterPro" id="IPR027417">
    <property type="entry name" value="P-loop_NTPase"/>
</dbReference>
<dbReference type="InterPro" id="IPR005118">
    <property type="entry name" value="TRCF_C"/>
</dbReference>
<accession>A0A662ZHJ2</accession>
<dbReference type="EMBL" id="FOXF01000022">
    <property type="protein sequence ID" value="SFP42326.1"/>
    <property type="molecule type" value="Genomic_DNA"/>
</dbReference>
<dbReference type="SMART" id="SM00487">
    <property type="entry name" value="DEXDc"/>
    <property type="match status" value="1"/>
</dbReference>
<sequence length="1151" mass="130502">MLNIIDINLEMTGAGHKKNIKDISGCASSLIIARLSENQESNVLVVTRNVQEAASLEQELIYLIGRDRVWFFPDPETLPYDSFSPHKDIISRRLEIMYQLTCRKGLVVLVNINTLMGKLPPVDFIVRESFLMKTGDRVDIPALKERLINAGYYAVQQVLEHGEFTTRGSIIDLYPMGSNHPYRIDFFDDEIDSISIFDIETQRSVKTVPEIKLLPAHEFPFDEDSISLFRVRYREQFSTSTLPDHLIYQSVSKHSIPSGIEYYMPLFFKEEPASLFDYLQDNVRLVLMEDLTPAAESFYKDIQDRAGRYLGNPEHPSLKPEMLFYDLNTLRSLANRYDTYRLFTSNDEAPRNAMNAGTSHLPPIALNQALEEPFEPFLSFIENFRGRILLTVETEGRKSIIYDLLHEKIRYAEVESLQDFINGSERFAVTIAPINSGAVLNRNLAVITENELLGTTSVTHRRHAKRNRNFNQDAVIKNLAELKIGDRVVHEQYGIGAYDGLQVLTIDGVKTEFVALNYANDARMYIPITSLYLLSRYNGPEETKLTRLGTDAWKKARDRAASKIRDVAASLLDIYARRRLKKGIRYPVNKSEYADFAAGFKFQPTDDQQRAIDAVLEDMSSDKPMDRLICGDVGFGKTEVAMRAAFIAASAGKQVVILVPTTLLADQHYESFRDRFARTPLVIECLSRFNSAKTEKDILGRIAEGKVDIIIGTHKLLGKGIRYKDLGLLIIDEEHRFGVSQKEKIKSLRAEVDILTMTATPIPRTLNLSLNGIRDLSIIATPPARRLAVKTFVHENSDTIVREAISRELKRGGQCYYLHNDVKSINITAERLAGLLPEARIAVAHAQMHQHELSRIMHDFYRQRINVLVCSTIIETGLDVPTANTIIIEGADHFGLAQLHQLRGRVGRSHHQAYAYLLTPPAGSLSNDARKRLEAIASLEELGSGFILANQDLEIRGAGEILGDEQSGQIEGIGFNLYMDMLDAAVEQMKEGKEPTLENMSHHEVSIELHIPVLFPENYIYDIGSRLQLYKRLSSCRDSSEIDEIQAEIVDRFGALRPEARNVITINKLKLLSQKLGIKSIEMNSKYGSIEFGDKIHVNFDYLRSLVLERSNEFRLDGTSRLRIVESSPEADRRIQQIQNILTEMDTHYEK</sequence>
<dbReference type="SUPFAM" id="SSF141259">
    <property type="entry name" value="CarD-like"/>
    <property type="match status" value="1"/>
</dbReference>
<dbReference type="Gene3D" id="3.90.1150.50">
    <property type="entry name" value="Transcription-repair-coupling factor, D7 domain"/>
    <property type="match status" value="1"/>
</dbReference>
<evidence type="ECO:0000256" key="4">
    <source>
        <dbReference type="ARBA" id="ARBA00022763"/>
    </source>
</evidence>
<gene>
    <name evidence="13" type="primary">mfd</name>
    <name evidence="16" type="ORF">SAMN02910344_01347</name>
</gene>
<dbReference type="Pfam" id="PF00271">
    <property type="entry name" value="Helicase_C"/>
    <property type="match status" value="1"/>
</dbReference>
<reference evidence="16 17" key="1">
    <citation type="submission" date="2016-10" db="EMBL/GenBank/DDBJ databases">
        <authorList>
            <person name="Varghese N."/>
            <person name="Submissions S."/>
        </authorList>
    </citation>
    <scope>NUCLEOTIDE SEQUENCE [LARGE SCALE GENOMIC DNA]</scope>
    <source>
        <strain evidence="16 17">DSM 1361</strain>
    </source>
</reference>
<protein>
    <recommendedName>
        <fullName evidence="12 13">Transcription-repair-coupling factor</fullName>
        <shortName evidence="13">TRCF</shortName>
        <ecNumber evidence="13">3.6.4.-</ecNumber>
    </recommendedName>
</protein>